<keyword evidence="4 6" id="KW-0472">Membrane</keyword>
<dbReference type="Pfam" id="PF03619">
    <property type="entry name" value="Solute_trans_a"/>
    <property type="match status" value="1"/>
</dbReference>
<dbReference type="EnsemblMetazoa" id="XM_022817379">
    <property type="protein sequence ID" value="XP_022673114"/>
    <property type="gene ID" value="LOC111255416"/>
</dbReference>
<evidence type="ECO:0000256" key="6">
    <source>
        <dbReference type="SAM" id="Phobius"/>
    </source>
</evidence>
<reference evidence="7" key="1">
    <citation type="submission" date="2021-01" db="UniProtKB">
        <authorList>
            <consortium name="EnsemblMetazoa"/>
        </authorList>
    </citation>
    <scope>IDENTIFICATION</scope>
</reference>
<dbReference type="OrthoDB" id="5348404at2759"/>
<evidence type="ECO:0000313" key="8">
    <source>
        <dbReference type="Proteomes" id="UP000594260"/>
    </source>
</evidence>
<accession>A0A7M7L7V1</accession>
<evidence type="ECO:0000256" key="1">
    <source>
        <dbReference type="ARBA" id="ARBA00004141"/>
    </source>
</evidence>
<dbReference type="Proteomes" id="UP000594260">
    <property type="component" value="Unplaced"/>
</dbReference>
<keyword evidence="8" id="KW-1185">Reference proteome</keyword>
<organism evidence="7 8">
    <name type="scientific">Varroa destructor</name>
    <name type="common">Honeybee mite</name>
    <dbReference type="NCBI Taxonomy" id="109461"/>
    <lineage>
        <taxon>Eukaryota</taxon>
        <taxon>Metazoa</taxon>
        <taxon>Ecdysozoa</taxon>
        <taxon>Arthropoda</taxon>
        <taxon>Chelicerata</taxon>
        <taxon>Arachnida</taxon>
        <taxon>Acari</taxon>
        <taxon>Parasitiformes</taxon>
        <taxon>Mesostigmata</taxon>
        <taxon>Gamasina</taxon>
        <taxon>Dermanyssoidea</taxon>
        <taxon>Varroidae</taxon>
        <taxon>Varroa</taxon>
    </lineage>
</organism>
<dbReference type="InterPro" id="IPR005178">
    <property type="entry name" value="Ostalpha/TMEM184C"/>
</dbReference>
<feature type="transmembrane region" description="Helical" evidence="6">
    <location>
        <begin position="198"/>
        <end position="219"/>
    </location>
</feature>
<dbReference type="FunCoup" id="A0A7M7L7V1">
    <property type="interactions" value="928"/>
</dbReference>
<evidence type="ECO:0000313" key="7">
    <source>
        <dbReference type="EnsemblMetazoa" id="XP_022673114"/>
    </source>
</evidence>
<keyword evidence="3 6" id="KW-1133">Transmembrane helix</keyword>
<sequence length="445" mass="51122">MENTATRTAPSQAHGSVRRQISFKVHSCLRNWRIWFKAVSGICYLVVLTVFLPWWITKMIHEGASQRTQAFLAAGAFLMMTSPVTLYEIAGHIANYSKPYLQKHIIRVLWMVPIYSINSWISLGWPQGGFYLDVVRECYEAYVIYNFMMFLLNYLFYDQDYDPVALGEQPSVKHIFPLCFLTPCRGGMTFIDNCRHGILQYTVVRVVTTFIAVVTEAAGSYCEGEFNLSCWFPWVLLANNISQFVAMYSLVMFYKAYRSYLAPMSPIGKFLCIKAVVFFSFFQSVLINIYIWWENKEKKKEDQADVAATTRSIQDFLICIEMFLAAIAHHYTFSYKPYLSDRFGNISFIQSLLAMVDVSDVTSDMQQHIRVIGNSVTSLGNRRLQAPHEEAHLLRSVVASTEEEQLRTNEEIRRLAVFEAVTGGRPDHPTRPAMTAENDDEQLLL</sequence>
<feature type="region of interest" description="Disordered" evidence="5">
    <location>
        <begin position="423"/>
        <end position="445"/>
    </location>
</feature>
<dbReference type="RefSeq" id="XP_022673122.1">
    <property type="nucleotide sequence ID" value="XM_022817387.1"/>
</dbReference>
<feature type="transmembrane region" description="Helical" evidence="6">
    <location>
        <begin position="68"/>
        <end position="87"/>
    </location>
</feature>
<protein>
    <recommendedName>
        <fullName evidence="9">Transmembrane protein 184C</fullName>
    </recommendedName>
</protein>
<dbReference type="EnsemblMetazoa" id="XM_022817387">
    <property type="protein sequence ID" value="XP_022673122"/>
    <property type="gene ID" value="LOC111255416"/>
</dbReference>
<keyword evidence="2 6" id="KW-0812">Transmembrane</keyword>
<feature type="transmembrane region" description="Helical" evidence="6">
    <location>
        <begin position="34"/>
        <end position="56"/>
    </location>
</feature>
<feature type="transmembrane region" description="Helical" evidence="6">
    <location>
        <begin position="313"/>
        <end position="333"/>
    </location>
</feature>
<dbReference type="KEGG" id="vde:111255416"/>
<evidence type="ECO:0000256" key="2">
    <source>
        <dbReference type="ARBA" id="ARBA00022692"/>
    </source>
</evidence>
<dbReference type="GO" id="GO:0016020">
    <property type="term" value="C:membrane"/>
    <property type="evidence" value="ECO:0007669"/>
    <property type="project" value="UniProtKB-SubCell"/>
</dbReference>
<dbReference type="GeneID" id="111255416"/>
<evidence type="ECO:0008006" key="9">
    <source>
        <dbReference type="Google" id="ProtNLM"/>
    </source>
</evidence>
<feature type="transmembrane region" description="Helical" evidence="6">
    <location>
        <begin position="139"/>
        <end position="157"/>
    </location>
</feature>
<name>A0A7M7L7V1_VARDE</name>
<evidence type="ECO:0000256" key="5">
    <source>
        <dbReference type="SAM" id="MobiDB-lite"/>
    </source>
</evidence>
<feature type="transmembrane region" description="Helical" evidence="6">
    <location>
        <begin position="275"/>
        <end position="293"/>
    </location>
</feature>
<dbReference type="RefSeq" id="XP_022673114.1">
    <property type="nucleotide sequence ID" value="XM_022817379.1"/>
</dbReference>
<dbReference type="PANTHER" id="PTHR23423">
    <property type="entry name" value="ORGANIC SOLUTE TRANSPORTER-RELATED"/>
    <property type="match status" value="1"/>
</dbReference>
<proteinExistence type="predicted"/>
<feature type="transmembrane region" description="Helical" evidence="6">
    <location>
        <begin position="108"/>
        <end position="127"/>
    </location>
</feature>
<dbReference type="AlphaFoldDB" id="A0A7M7L7V1"/>
<feature type="transmembrane region" description="Helical" evidence="6">
    <location>
        <begin position="231"/>
        <end position="254"/>
    </location>
</feature>
<evidence type="ECO:0000256" key="4">
    <source>
        <dbReference type="ARBA" id="ARBA00023136"/>
    </source>
</evidence>
<comment type="subcellular location">
    <subcellularLocation>
        <location evidence="1">Membrane</location>
        <topology evidence="1">Multi-pass membrane protein</topology>
    </subcellularLocation>
</comment>
<evidence type="ECO:0000256" key="3">
    <source>
        <dbReference type="ARBA" id="ARBA00022989"/>
    </source>
</evidence>
<dbReference type="OMA" id="IFPLCCL"/>
<dbReference type="SMART" id="SM01417">
    <property type="entry name" value="Solute_trans_a"/>
    <property type="match status" value="1"/>
</dbReference>
<dbReference type="InParanoid" id="A0A7M7L7V1"/>